<evidence type="ECO:0000313" key="2">
    <source>
        <dbReference type="Proteomes" id="UP000188268"/>
    </source>
</evidence>
<comment type="caution">
    <text evidence="1">The sequence shown here is derived from an EMBL/GenBank/DDBJ whole genome shotgun (WGS) entry which is preliminary data.</text>
</comment>
<dbReference type="AlphaFoldDB" id="A0A1R3G4D0"/>
<name>A0A1R3G4D0_COCAP</name>
<dbReference type="EMBL" id="AWWV01015367">
    <property type="protein sequence ID" value="OMO52942.1"/>
    <property type="molecule type" value="Genomic_DNA"/>
</dbReference>
<dbReference type="Proteomes" id="UP000188268">
    <property type="component" value="Unassembled WGS sequence"/>
</dbReference>
<sequence>MEQKEFRIPQLRIGGHTDYIILRVARRWKTILPTTKEFLSIDFLFTDDEYSLRNQRDAAHGYMESNMEQHFSETLKEGLLYKISVFQVKPLKGTPKYNAIPAEKTILIYWSTEVREVTEGINKNNSAEDIRFKDDYSEIKLLEAAQEQRNRDNLFDEAIESSIIQILNLSSSGIVQAENSSLEAIVNTTPA</sequence>
<organism evidence="1 2">
    <name type="scientific">Corchorus capsularis</name>
    <name type="common">Jute</name>
    <dbReference type="NCBI Taxonomy" id="210143"/>
    <lineage>
        <taxon>Eukaryota</taxon>
        <taxon>Viridiplantae</taxon>
        <taxon>Streptophyta</taxon>
        <taxon>Embryophyta</taxon>
        <taxon>Tracheophyta</taxon>
        <taxon>Spermatophyta</taxon>
        <taxon>Magnoliopsida</taxon>
        <taxon>eudicotyledons</taxon>
        <taxon>Gunneridae</taxon>
        <taxon>Pentapetalae</taxon>
        <taxon>rosids</taxon>
        <taxon>malvids</taxon>
        <taxon>Malvales</taxon>
        <taxon>Malvaceae</taxon>
        <taxon>Grewioideae</taxon>
        <taxon>Apeibeae</taxon>
        <taxon>Corchorus</taxon>
    </lineage>
</organism>
<gene>
    <name evidence="1" type="ORF">CCACVL1_28972</name>
</gene>
<evidence type="ECO:0000313" key="1">
    <source>
        <dbReference type="EMBL" id="OMO52942.1"/>
    </source>
</evidence>
<keyword evidence="2" id="KW-1185">Reference proteome</keyword>
<proteinExistence type="predicted"/>
<accession>A0A1R3G4D0</accession>
<dbReference type="Gramene" id="OMO52942">
    <property type="protein sequence ID" value="OMO52942"/>
    <property type="gene ID" value="CCACVL1_28972"/>
</dbReference>
<dbReference type="InterPro" id="IPR012340">
    <property type="entry name" value="NA-bd_OB-fold"/>
</dbReference>
<dbReference type="Gene3D" id="2.40.50.140">
    <property type="entry name" value="Nucleic acid-binding proteins"/>
    <property type="match status" value="1"/>
</dbReference>
<reference evidence="1 2" key="1">
    <citation type="submission" date="2013-09" db="EMBL/GenBank/DDBJ databases">
        <title>Corchorus capsularis genome sequencing.</title>
        <authorList>
            <person name="Alam M."/>
            <person name="Haque M.S."/>
            <person name="Islam M.S."/>
            <person name="Emdad E.M."/>
            <person name="Islam M.M."/>
            <person name="Ahmed B."/>
            <person name="Halim A."/>
            <person name="Hossen Q.M.M."/>
            <person name="Hossain M.Z."/>
            <person name="Ahmed R."/>
            <person name="Khan M.M."/>
            <person name="Islam R."/>
            <person name="Rashid M.M."/>
            <person name="Khan S.A."/>
            <person name="Rahman M.S."/>
            <person name="Alam M."/>
        </authorList>
    </citation>
    <scope>NUCLEOTIDE SEQUENCE [LARGE SCALE GENOMIC DNA]</scope>
    <source>
        <strain evidence="2">cv. CVL-1</strain>
        <tissue evidence="1">Whole seedling</tissue>
    </source>
</reference>
<protein>
    <submittedName>
        <fullName evidence="1">Nucleic acid-binding-like protein</fullName>
    </submittedName>
</protein>